<proteinExistence type="predicted"/>
<dbReference type="InterPro" id="IPR023631">
    <property type="entry name" value="Amidase_dom"/>
</dbReference>
<dbReference type="Pfam" id="PF01425">
    <property type="entry name" value="Amidase"/>
    <property type="match status" value="1"/>
</dbReference>
<dbReference type="SUPFAM" id="SSF75304">
    <property type="entry name" value="Amidase signature (AS) enzymes"/>
    <property type="match status" value="1"/>
</dbReference>
<accession>A0A085GC09</accession>
<dbReference type="STRING" id="1006004.GBAG_2539"/>
<name>A0A085GC09_9ENTR</name>
<dbReference type="Proteomes" id="UP000028653">
    <property type="component" value="Unassembled WGS sequence"/>
</dbReference>
<reference evidence="2 3" key="1">
    <citation type="submission" date="2014-05" db="EMBL/GenBank/DDBJ databases">
        <title>ATOL: Assembling a taxonomically balanced genome-scale reconstruction of the evolutionary history of the Enterobacteriaceae.</title>
        <authorList>
            <person name="Plunkett G.III."/>
            <person name="Neeno-Eckwall E.C."/>
            <person name="Glasner J.D."/>
            <person name="Perna N.T."/>
        </authorList>
    </citation>
    <scope>NUCLEOTIDE SEQUENCE [LARGE SCALE GENOMIC DNA]</scope>
    <source>
        <strain evidence="2 3">ATCC 33320</strain>
    </source>
</reference>
<sequence length="439" mass="46956">MRTMRLVPPSDCREEIARRLEIVEQNQHLNAILGVNPEAISQAEKCQQLRREKKILGPLHGIPLIVKDNIACASLPLTLGCKALESVIAAKDALVIQRLRKAGAIILARANMSEFAFDVRSRSSLGGDVRNPLCPALTAGGSSGGSAASVIAGMADGALGTDTGGSIRIPCSYTGLVGLRPAFRRQQLAGVAPLSVSKDTVGPMVHSVRDAALLHCILHGEEAAELSPTSLKGVRLGVIRALEAENSDERTVWNKALERLRQAGAVIVEIALPILAEVESQSCLSMYEFPIAINSWLAAQTAVPTTLRGIVDSGECLPEFIPLLEKMLDYQSLNKPLWLSGRRFQRRLAHALGLAAEQNRIEGFLYPTVCRLPESLNKMPPGCASELAAISGLPAITMPCGRTQKGLPVGMEILGKESNEFSLLSLALGCECVLLSNDI</sequence>
<dbReference type="PANTHER" id="PTHR11895:SF67">
    <property type="entry name" value="AMIDASE DOMAIN-CONTAINING PROTEIN"/>
    <property type="match status" value="1"/>
</dbReference>
<dbReference type="GO" id="GO:0070681">
    <property type="term" value="P:glutaminyl-tRNAGln biosynthesis via transamidation"/>
    <property type="evidence" value="ECO:0007669"/>
    <property type="project" value="TreeGrafter"/>
</dbReference>
<comment type="caution">
    <text evidence="2">The sequence shown here is derived from an EMBL/GenBank/DDBJ whole genome shotgun (WGS) entry which is preliminary data.</text>
</comment>
<evidence type="ECO:0000313" key="2">
    <source>
        <dbReference type="EMBL" id="KFC81254.1"/>
    </source>
</evidence>
<dbReference type="PANTHER" id="PTHR11895">
    <property type="entry name" value="TRANSAMIDASE"/>
    <property type="match status" value="1"/>
</dbReference>
<feature type="domain" description="Amidase" evidence="1">
    <location>
        <begin position="24"/>
        <end position="424"/>
    </location>
</feature>
<dbReference type="OrthoDB" id="9811471at2"/>
<organism evidence="2 3">
    <name type="scientific">Buttiauxella agrestis ATCC 33320</name>
    <dbReference type="NCBI Taxonomy" id="1006004"/>
    <lineage>
        <taxon>Bacteria</taxon>
        <taxon>Pseudomonadati</taxon>
        <taxon>Pseudomonadota</taxon>
        <taxon>Gammaproteobacteria</taxon>
        <taxon>Enterobacterales</taxon>
        <taxon>Enterobacteriaceae</taxon>
        <taxon>Buttiauxella</taxon>
    </lineage>
</organism>
<gene>
    <name evidence="2" type="ORF">GBAG_2539</name>
</gene>
<dbReference type="InterPro" id="IPR036928">
    <property type="entry name" value="AS_sf"/>
</dbReference>
<dbReference type="AlphaFoldDB" id="A0A085GC09"/>
<keyword evidence="2" id="KW-0436">Ligase</keyword>
<dbReference type="Gene3D" id="3.90.1300.10">
    <property type="entry name" value="Amidase signature (AS) domain"/>
    <property type="match status" value="1"/>
</dbReference>
<dbReference type="GO" id="GO:0050567">
    <property type="term" value="F:glutaminyl-tRNA synthase (glutamine-hydrolyzing) activity"/>
    <property type="evidence" value="ECO:0007669"/>
    <property type="project" value="TreeGrafter"/>
</dbReference>
<dbReference type="GO" id="GO:0030956">
    <property type="term" value="C:glutamyl-tRNA(Gln) amidotransferase complex"/>
    <property type="evidence" value="ECO:0007669"/>
    <property type="project" value="TreeGrafter"/>
</dbReference>
<protein>
    <submittedName>
        <fullName evidence="2">Amidase</fullName>
        <ecNumber evidence="2">6.3.5.-</ecNumber>
    </submittedName>
</protein>
<dbReference type="EMBL" id="JMPI01000032">
    <property type="protein sequence ID" value="KFC81254.1"/>
    <property type="molecule type" value="Genomic_DNA"/>
</dbReference>
<dbReference type="RefSeq" id="WP_034496449.1">
    <property type="nucleotide sequence ID" value="NZ_JMPI01000032.1"/>
</dbReference>
<evidence type="ECO:0000259" key="1">
    <source>
        <dbReference type="Pfam" id="PF01425"/>
    </source>
</evidence>
<dbReference type="EC" id="6.3.5.-" evidence="2"/>
<evidence type="ECO:0000313" key="3">
    <source>
        <dbReference type="Proteomes" id="UP000028653"/>
    </source>
</evidence>
<keyword evidence="3" id="KW-1185">Reference proteome</keyword>
<dbReference type="eggNOG" id="COG0154">
    <property type="taxonomic scope" value="Bacteria"/>
</dbReference>
<dbReference type="InterPro" id="IPR000120">
    <property type="entry name" value="Amidase"/>
</dbReference>